<evidence type="ECO:0000313" key="2">
    <source>
        <dbReference type="Proteomes" id="UP000046395"/>
    </source>
</evidence>
<feature type="compositionally biased region" description="Basic and acidic residues" evidence="1">
    <location>
        <begin position="108"/>
        <end position="123"/>
    </location>
</feature>
<name>A0A5S6QEF2_TRIMR</name>
<dbReference type="Proteomes" id="UP000046395">
    <property type="component" value="Unassembled WGS sequence"/>
</dbReference>
<accession>A0A5S6QEF2</accession>
<feature type="region of interest" description="Disordered" evidence="1">
    <location>
        <begin position="1"/>
        <end position="46"/>
    </location>
</feature>
<feature type="compositionally biased region" description="Acidic residues" evidence="1">
    <location>
        <begin position="28"/>
        <end position="41"/>
    </location>
</feature>
<feature type="compositionally biased region" description="Polar residues" evidence="1">
    <location>
        <begin position="230"/>
        <end position="239"/>
    </location>
</feature>
<proteinExistence type="predicted"/>
<dbReference type="AlphaFoldDB" id="A0A5S6QEF2"/>
<dbReference type="WBParaSite" id="TMUE_1000005746.1">
    <property type="protein sequence ID" value="TMUE_1000005746.1"/>
    <property type="gene ID" value="WBGene00293503"/>
</dbReference>
<feature type="region of interest" description="Disordered" evidence="1">
    <location>
        <begin position="80"/>
        <end position="123"/>
    </location>
</feature>
<protein>
    <submittedName>
        <fullName evidence="3">Uncharacterized protein</fullName>
    </submittedName>
</protein>
<evidence type="ECO:0000256" key="1">
    <source>
        <dbReference type="SAM" id="MobiDB-lite"/>
    </source>
</evidence>
<feature type="region of interest" description="Disordered" evidence="1">
    <location>
        <begin position="159"/>
        <end position="291"/>
    </location>
</feature>
<feature type="compositionally biased region" description="Basic residues" evidence="1">
    <location>
        <begin position="80"/>
        <end position="106"/>
    </location>
</feature>
<evidence type="ECO:0000313" key="3">
    <source>
        <dbReference type="WBParaSite" id="TMUE_1000005746.1"/>
    </source>
</evidence>
<organism evidence="2 3">
    <name type="scientific">Trichuris muris</name>
    <name type="common">Mouse whipworm</name>
    <dbReference type="NCBI Taxonomy" id="70415"/>
    <lineage>
        <taxon>Eukaryota</taxon>
        <taxon>Metazoa</taxon>
        <taxon>Ecdysozoa</taxon>
        <taxon>Nematoda</taxon>
        <taxon>Enoplea</taxon>
        <taxon>Dorylaimia</taxon>
        <taxon>Trichinellida</taxon>
        <taxon>Trichuridae</taxon>
        <taxon>Trichuris</taxon>
    </lineage>
</organism>
<feature type="compositionally biased region" description="Polar residues" evidence="1">
    <location>
        <begin position="1"/>
        <end position="16"/>
    </location>
</feature>
<sequence length="291" mass="32091">MNQEKQNKSGQPPNNSDDNKEEANKSNEDDDEGSSDEENMDLDSQATLLLVHTEVFDVEHQALATERDPQKSERIMKSLLKKARKEVKKKNVTKKKKKGEQKKSTKKNQADLAKDKQSKDLDLAKIKRIVEAARSDEKVTDKIQRNRLAWLTGIRMMLQKQKGQPASKDKPGGGLKSSLAYGSIPPIATPPSKPVSEKGSNRLPAEAMQRAPQQKGSTTIDKKPQERVMTPQSKLQRSRSLPAGGQVRDDKVQALKGASSGTKPKQGKKSTNVNVAGLKNPKSPPKTSKKT</sequence>
<feature type="compositionally biased region" description="Basic and acidic residues" evidence="1">
    <location>
        <begin position="17"/>
        <end position="27"/>
    </location>
</feature>
<keyword evidence="2" id="KW-1185">Reference proteome</keyword>
<reference evidence="3" key="1">
    <citation type="submission" date="2019-12" db="UniProtKB">
        <authorList>
            <consortium name="WormBaseParasite"/>
        </authorList>
    </citation>
    <scope>IDENTIFICATION</scope>
</reference>
<feature type="compositionally biased region" description="Polar residues" evidence="1">
    <location>
        <begin position="259"/>
        <end position="274"/>
    </location>
</feature>